<dbReference type="RefSeq" id="XP_008877425.1">
    <property type="nucleotide sequence ID" value="XM_008879203.1"/>
</dbReference>
<feature type="compositionally biased region" description="Basic residues" evidence="1">
    <location>
        <begin position="345"/>
        <end position="354"/>
    </location>
</feature>
<protein>
    <recommendedName>
        <fullName evidence="3">Enhancer of polycomb-like protein</fullName>
    </recommendedName>
</protein>
<dbReference type="GO" id="GO:0035267">
    <property type="term" value="C:NuA4 histone acetyltransferase complex"/>
    <property type="evidence" value="ECO:0007669"/>
    <property type="project" value="InterPro"/>
</dbReference>
<accession>A0A024TII4</accession>
<reference evidence="2" key="1">
    <citation type="submission" date="2013-12" db="EMBL/GenBank/DDBJ databases">
        <title>The Genome Sequence of Aphanomyces invadans NJM9701.</title>
        <authorList>
            <consortium name="The Broad Institute Genomics Platform"/>
            <person name="Russ C."/>
            <person name="Tyler B."/>
            <person name="van West P."/>
            <person name="Dieguez-Uribeondo J."/>
            <person name="Young S.K."/>
            <person name="Zeng Q."/>
            <person name="Gargeya S."/>
            <person name="Fitzgerald M."/>
            <person name="Abouelleil A."/>
            <person name="Alvarado L."/>
            <person name="Chapman S.B."/>
            <person name="Gainer-Dewar J."/>
            <person name="Goldberg J."/>
            <person name="Griggs A."/>
            <person name="Gujja S."/>
            <person name="Hansen M."/>
            <person name="Howarth C."/>
            <person name="Imamovic A."/>
            <person name="Ireland A."/>
            <person name="Larimer J."/>
            <person name="McCowan C."/>
            <person name="Murphy C."/>
            <person name="Pearson M."/>
            <person name="Poon T.W."/>
            <person name="Priest M."/>
            <person name="Roberts A."/>
            <person name="Saif S."/>
            <person name="Shea T."/>
            <person name="Sykes S."/>
            <person name="Wortman J."/>
            <person name="Nusbaum C."/>
            <person name="Birren B."/>
        </authorList>
    </citation>
    <scope>NUCLEOTIDE SEQUENCE [LARGE SCALE GENOMIC DNA]</scope>
    <source>
        <strain evidence="2">NJM9701</strain>
    </source>
</reference>
<dbReference type="InterPro" id="IPR024943">
    <property type="entry name" value="Enhancer_polycomb"/>
</dbReference>
<dbReference type="EMBL" id="KI913988">
    <property type="protein sequence ID" value="ETV93863.1"/>
    <property type="molecule type" value="Genomic_DNA"/>
</dbReference>
<dbReference type="OrthoDB" id="435275at2759"/>
<evidence type="ECO:0008006" key="3">
    <source>
        <dbReference type="Google" id="ProtNLM"/>
    </source>
</evidence>
<evidence type="ECO:0000313" key="2">
    <source>
        <dbReference type="EMBL" id="ETV93863.1"/>
    </source>
</evidence>
<dbReference type="PANTHER" id="PTHR14898">
    <property type="entry name" value="ENHANCER OF POLYCOMB"/>
    <property type="match status" value="1"/>
</dbReference>
<feature type="compositionally biased region" description="Low complexity" evidence="1">
    <location>
        <begin position="103"/>
        <end position="121"/>
    </location>
</feature>
<feature type="region of interest" description="Disordered" evidence="1">
    <location>
        <begin position="103"/>
        <end position="122"/>
    </location>
</feature>
<sequence length="510" mass="58201">MHRRQSLRPRQLDVHSRIRLVRSDADIDVDSEEQDGAASAPSITSFQELTEMADDQPAKIKRKKNIPIPVNKLVPNYEKDVLPDFHLPTSYIKLSLNFQTSSSSSAAPVSAPSNAATATSAGEKVEVDLEVEDLAWLREHPRYGEAADPRYQLTPDTFAKMLDLLEKASALINPGVITLAEADEIFSKQIHVVKSPCHKVSTDVYNYWVAKRMALKRPLLRKYWPQTPLNDTNPHLVFRPREKERYKLRKHRKNDMEGLRKLQQLRHDFDRVRHLLDLVRRREKYKRLLVDFLDETRRQQVHDCLQAALPSLPPRQPKVHYQKKHQLESQHVSNCQIPSEDDIKPRKKKKKNKNLHSDQQLPSSLLEVSQPALAFTDVQRVKVPTFLEKPMARPHDLPIYVASYPPSSTELYAAIFQDPPVFRGRWRKGRGGRLIMDRVPLYGSSREVQAPPFLVDDSVHAGTALAPKKTLCRAAVAAICSMSDSEDELVDMTGAPDEDKSRPTKYVLAV</sequence>
<feature type="region of interest" description="Disordered" evidence="1">
    <location>
        <begin position="309"/>
        <end position="362"/>
    </location>
</feature>
<dbReference type="AlphaFoldDB" id="A0A024TII4"/>
<evidence type="ECO:0000256" key="1">
    <source>
        <dbReference type="SAM" id="MobiDB-lite"/>
    </source>
</evidence>
<proteinExistence type="predicted"/>
<organism evidence="2">
    <name type="scientific">Aphanomyces invadans</name>
    <dbReference type="NCBI Taxonomy" id="157072"/>
    <lineage>
        <taxon>Eukaryota</taxon>
        <taxon>Sar</taxon>
        <taxon>Stramenopiles</taxon>
        <taxon>Oomycota</taxon>
        <taxon>Saprolegniomycetes</taxon>
        <taxon>Saprolegniales</taxon>
        <taxon>Verrucalvaceae</taxon>
        <taxon>Aphanomyces</taxon>
    </lineage>
</organism>
<name>A0A024TII4_9STRA</name>
<dbReference type="VEuPathDB" id="FungiDB:H310_12213"/>
<dbReference type="GeneID" id="20089263"/>
<dbReference type="eggNOG" id="KOG2261">
    <property type="taxonomic scope" value="Eukaryota"/>
</dbReference>
<dbReference type="GO" id="GO:0006357">
    <property type="term" value="P:regulation of transcription by RNA polymerase II"/>
    <property type="evidence" value="ECO:0007669"/>
    <property type="project" value="InterPro"/>
</dbReference>
<gene>
    <name evidence="2" type="ORF">H310_12213</name>
</gene>
<dbReference type="STRING" id="157072.A0A024TII4"/>